<sequence length="185" mass="21078">MAGQDTYGVSAVVPRPRPRRAAGPPLDARGCDDHKWASAAHRTRKSVRFASACRQAGVFILSSALSRSRCLGPFLTRFFFFMFYFSDLSVFFVPVSVPVMSDLSLLGCSSMLLPPGDHIQLQWDHMPCHAMPCHTNRTRMREKGRQRERERDTRPGPSRPPRLTSHISRLRNSWQMPQVVDVVRR</sequence>
<keyword evidence="4" id="KW-1185">Reference proteome</keyword>
<evidence type="ECO:0000256" key="1">
    <source>
        <dbReference type="SAM" id="MobiDB-lite"/>
    </source>
</evidence>
<name>A0AAE0TYV2_9PEZI</name>
<keyword evidence="2" id="KW-0812">Transmembrane</keyword>
<evidence type="ECO:0000313" key="3">
    <source>
        <dbReference type="EMBL" id="KAK3384562.1"/>
    </source>
</evidence>
<keyword evidence="2" id="KW-1133">Transmembrane helix</keyword>
<reference evidence="3" key="1">
    <citation type="journal article" date="2023" name="Mol. Phylogenet. Evol.">
        <title>Genome-scale phylogeny and comparative genomics of the fungal order Sordariales.</title>
        <authorList>
            <person name="Hensen N."/>
            <person name="Bonometti L."/>
            <person name="Westerberg I."/>
            <person name="Brannstrom I.O."/>
            <person name="Guillou S."/>
            <person name="Cros-Aarteil S."/>
            <person name="Calhoun S."/>
            <person name="Haridas S."/>
            <person name="Kuo A."/>
            <person name="Mondo S."/>
            <person name="Pangilinan J."/>
            <person name="Riley R."/>
            <person name="LaButti K."/>
            <person name="Andreopoulos B."/>
            <person name="Lipzen A."/>
            <person name="Chen C."/>
            <person name="Yan M."/>
            <person name="Daum C."/>
            <person name="Ng V."/>
            <person name="Clum A."/>
            <person name="Steindorff A."/>
            <person name="Ohm R.A."/>
            <person name="Martin F."/>
            <person name="Silar P."/>
            <person name="Natvig D.O."/>
            <person name="Lalanne C."/>
            <person name="Gautier V."/>
            <person name="Ament-Velasquez S.L."/>
            <person name="Kruys A."/>
            <person name="Hutchinson M.I."/>
            <person name="Powell A.J."/>
            <person name="Barry K."/>
            <person name="Miller A.N."/>
            <person name="Grigoriev I.V."/>
            <person name="Debuchy R."/>
            <person name="Gladieux P."/>
            <person name="Hiltunen Thoren M."/>
            <person name="Johannesson H."/>
        </authorList>
    </citation>
    <scope>NUCLEOTIDE SEQUENCE</scope>
    <source>
        <strain evidence="3">CBS 958.72</strain>
    </source>
</reference>
<feature type="region of interest" description="Disordered" evidence="1">
    <location>
        <begin position="1"/>
        <end position="27"/>
    </location>
</feature>
<feature type="transmembrane region" description="Helical" evidence="2">
    <location>
        <begin position="74"/>
        <end position="95"/>
    </location>
</feature>
<gene>
    <name evidence="3" type="ORF">B0T24DRAFT_92141</name>
</gene>
<accession>A0AAE0TYV2</accession>
<evidence type="ECO:0000313" key="4">
    <source>
        <dbReference type="Proteomes" id="UP001287356"/>
    </source>
</evidence>
<evidence type="ECO:0000256" key="2">
    <source>
        <dbReference type="SAM" id="Phobius"/>
    </source>
</evidence>
<feature type="region of interest" description="Disordered" evidence="1">
    <location>
        <begin position="135"/>
        <end position="165"/>
    </location>
</feature>
<dbReference type="EMBL" id="JAULSN010000001">
    <property type="protein sequence ID" value="KAK3384562.1"/>
    <property type="molecule type" value="Genomic_DNA"/>
</dbReference>
<dbReference type="AlphaFoldDB" id="A0AAE0TYV2"/>
<protein>
    <submittedName>
        <fullName evidence="3">Uncharacterized protein</fullName>
    </submittedName>
</protein>
<feature type="compositionally biased region" description="Basic and acidic residues" evidence="1">
    <location>
        <begin position="139"/>
        <end position="154"/>
    </location>
</feature>
<dbReference type="Proteomes" id="UP001287356">
    <property type="component" value="Unassembled WGS sequence"/>
</dbReference>
<comment type="caution">
    <text evidence="3">The sequence shown here is derived from an EMBL/GenBank/DDBJ whole genome shotgun (WGS) entry which is preliminary data.</text>
</comment>
<keyword evidence="2" id="KW-0472">Membrane</keyword>
<organism evidence="3 4">
    <name type="scientific">Lasiosphaeria ovina</name>
    <dbReference type="NCBI Taxonomy" id="92902"/>
    <lineage>
        <taxon>Eukaryota</taxon>
        <taxon>Fungi</taxon>
        <taxon>Dikarya</taxon>
        <taxon>Ascomycota</taxon>
        <taxon>Pezizomycotina</taxon>
        <taxon>Sordariomycetes</taxon>
        <taxon>Sordariomycetidae</taxon>
        <taxon>Sordariales</taxon>
        <taxon>Lasiosphaeriaceae</taxon>
        <taxon>Lasiosphaeria</taxon>
    </lineage>
</organism>
<reference evidence="3" key="2">
    <citation type="submission" date="2023-06" db="EMBL/GenBank/DDBJ databases">
        <authorList>
            <consortium name="Lawrence Berkeley National Laboratory"/>
            <person name="Haridas S."/>
            <person name="Hensen N."/>
            <person name="Bonometti L."/>
            <person name="Westerberg I."/>
            <person name="Brannstrom I.O."/>
            <person name="Guillou S."/>
            <person name="Cros-Aarteil S."/>
            <person name="Calhoun S."/>
            <person name="Kuo A."/>
            <person name="Mondo S."/>
            <person name="Pangilinan J."/>
            <person name="Riley R."/>
            <person name="Labutti K."/>
            <person name="Andreopoulos B."/>
            <person name="Lipzen A."/>
            <person name="Chen C."/>
            <person name="Yanf M."/>
            <person name="Daum C."/>
            <person name="Ng V."/>
            <person name="Clum A."/>
            <person name="Steindorff A."/>
            <person name="Ohm R."/>
            <person name="Martin F."/>
            <person name="Silar P."/>
            <person name="Natvig D."/>
            <person name="Lalanne C."/>
            <person name="Gautier V."/>
            <person name="Ament-Velasquez S.L."/>
            <person name="Kruys A."/>
            <person name="Hutchinson M.I."/>
            <person name="Powell A.J."/>
            <person name="Barry K."/>
            <person name="Miller A.N."/>
            <person name="Grigoriev I.V."/>
            <person name="Debuchy R."/>
            <person name="Gladieux P."/>
            <person name="Thoren M.H."/>
            <person name="Johannesson H."/>
        </authorList>
    </citation>
    <scope>NUCLEOTIDE SEQUENCE</scope>
    <source>
        <strain evidence="3">CBS 958.72</strain>
    </source>
</reference>
<proteinExistence type="predicted"/>